<keyword evidence="2" id="KW-1185">Reference proteome</keyword>
<dbReference type="GO" id="GO:0006811">
    <property type="term" value="P:monoatomic ion transport"/>
    <property type="evidence" value="ECO:0007669"/>
    <property type="project" value="InterPro"/>
</dbReference>
<dbReference type="EMBL" id="CAXKWB010112122">
    <property type="protein sequence ID" value="CAL4233686.1"/>
    <property type="molecule type" value="Genomic_DNA"/>
</dbReference>
<protein>
    <submittedName>
        <fullName evidence="1">Uncharacterized protein</fullName>
    </submittedName>
</protein>
<dbReference type="AlphaFoldDB" id="A0AAV2SU25"/>
<accession>A0AAV2SU25</accession>
<evidence type="ECO:0000313" key="2">
    <source>
        <dbReference type="Proteomes" id="UP001497623"/>
    </source>
</evidence>
<feature type="non-terminal residue" evidence="1">
    <location>
        <position position="1"/>
    </location>
</feature>
<organism evidence="1 2">
    <name type="scientific">Meganyctiphanes norvegica</name>
    <name type="common">Northern krill</name>
    <name type="synonym">Thysanopoda norvegica</name>
    <dbReference type="NCBI Taxonomy" id="48144"/>
    <lineage>
        <taxon>Eukaryota</taxon>
        <taxon>Metazoa</taxon>
        <taxon>Ecdysozoa</taxon>
        <taxon>Arthropoda</taxon>
        <taxon>Crustacea</taxon>
        <taxon>Multicrustacea</taxon>
        <taxon>Malacostraca</taxon>
        <taxon>Eumalacostraca</taxon>
        <taxon>Eucarida</taxon>
        <taxon>Euphausiacea</taxon>
        <taxon>Euphausiidae</taxon>
        <taxon>Meganyctiphanes</taxon>
    </lineage>
</organism>
<dbReference type="Proteomes" id="UP001497623">
    <property type="component" value="Unassembled WGS sequence"/>
</dbReference>
<gene>
    <name evidence="1" type="ORF">MNOR_LOCUS39949</name>
</gene>
<sequence length="102" mass="11676">SENGRLQDTNGHTEPTFIAQELINRTAIPQMELMHHGNGDLSQLSFMLDDGDGSTPNIPRSLANDYRIAREKAILVDRFSRVAFPLTFSVLNILYWCSYFEW</sequence>
<dbReference type="GO" id="GO:0016020">
    <property type="term" value="C:membrane"/>
    <property type="evidence" value="ECO:0007669"/>
    <property type="project" value="InterPro"/>
</dbReference>
<dbReference type="SUPFAM" id="SSF90112">
    <property type="entry name" value="Neurotransmitter-gated ion-channel transmembrane pore"/>
    <property type="match status" value="1"/>
</dbReference>
<name>A0AAV2SU25_MEGNR</name>
<comment type="caution">
    <text evidence="1">The sequence shown here is derived from an EMBL/GenBank/DDBJ whole genome shotgun (WGS) entry which is preliminary data.</text>
</comment>
<reference evidence="1 2" key="1">
    <citation type="submission" date="2024-05" db="EMBL/GenBank/DDBJ databases">
        <authorList>
            <person name="Wallberg A."/>
        </authorList>
    </citation>
    <scope>NUCLEOTIDE SEQUENCE [LARGE SCALE GENOMIC DNA]</scope>
</reference>
<dbReference type="InterPro" id="IPR036719">
    <property type="entry name" value="Neuro-gated_channel_TM_sf"/>
</dbReference>
<proteinExistence type="predicted"/>
<evidence type="ECO:0000313" key="1">
    <source>
        <dbReference type="EMBL" id="CAL4233686.1"/>
    </source>
</evidence>